<sequence length="211" mass="24094">MATKATQRRSASYFLSSGDLYILAEGVTFRVHRYFFIRDSELFAKKLRPEDGYSEQKPVILETSPEKLEKLLWVFYNPNYCDYTAPREDWESILELADGWSFPEAKALALRTLDTLDMELVDRIVLYRKFHASQDVLADMLADLCAQDAILTPDEVQKLGWATVGKLLYARELLRGQAEAQGITVCPLPDTVTSDEIWGTVVDLFRLEVTV</sequence>
<evidence type="ECO:0000313" key="2">
    <source>
        <dbReference type="EMBL" id="KIY65840.1"/>
    </source>
</evidence>
<proteinExistence type="predicted"/>
<dbReference type="STRING" id="1314674.A0A0D7B6K6"/>
<reference evidence="2 3" key="1">
    <citation type="journal article" date="2015" name="Fungal Genet. Biol.">
        <title>Evolution of novel wood decay mechanisms in Agaricales revealed by the genome sequences of Fistulina hepatica and Cylindrobasidium torrendii.</title>
        <authorList>
            <person name="Floudas D."/>
            <person name="Held B.W."/>
            <person name="Riley R."/>
            <person name="Nagy L.G."/>
            <person name="Koehler G."/>
            <person name="Ransdell A.S."/>
            <person name="Younus H."/>
            <person name="Chow J."/>
            <person name="Chiniquy J."/>
            <person name="Lipzen A."/>
            <person name="Tritt A."/>
            <person name="Sun H."/>
            <person name="Haridas S."/>
            <person name="LaButti K."/>
            <person name="Ohm R.A."/>
            <person name="Kues U."/>
            <person name="Blanchette R.A."/>
            <person name="Grigoriev I.V."/>
            <person name="Minto R.E."/>
            <person name="Hibbett D.S."/>
        </authorList>
    </citation>
    <scope>NUCLEOTIDE SEQUENCE [LARGE SCALE GENOMIC DNA]</scope>
    <source>
        <strain evidence="2 3">FP15055 ss-10</strain>
    </source>
</reference>
<accession>A0A0D7B6K6</accession>
<dbReference type="InterPro" id="IPR000210">
    <property type="entry name" value="BTB/POZ_dom"/>
</dbReference>
<organism evidence="2 3">
    <name type="scientific">Cylindrobasidium torrendii FP15055 ss-10</name>
    <dbReference type="NCBI Taxonomy" id="1314674"/>
    <lineage>
        <taxon>Eukaryota</taxon>
        <taxon>Fungi</taxon>
        <taxon>Dikarya</taxon>
        <taxon>Basidiomycota</taxon>
        <taxon>Agaricomycotina</taxon>
        <taxon>Agaricomycetes</taxon>
        <taxon>Agaricomycetidae</taxon>
        <taxon>Agaricales</taxon>
        <taxon>Marasmiineae</taxon>
        <taxon>Physalacriaceae</taxon>
        <taxon>Cylindrobasidium</taxon>
    </lineage>
</organism>
<dbReference type="AlphaFoldDB" id="A0A0D7B6K6"/>
<gene>
    <name evidence="2" type="ORF">CYLTODRAFT_399790</name>
</gene>
<dbReference type="SUPFAM" id="SSF54695">
    <property type="entry name" value="POZ domain"/>
    <property type="match status" value="1"/>
</dbReference>
<feature type="domain" description="BTB" evidence="1">
    <location>
        <begin position="18"/>
        <end position="77"/>
    </location>
</feature>
<dbReference type="CDD" id="cd18186">
    <property type="entry name" value="BTB_POZ_ZBTB_KLHL-like"/>
    <property type="match status" value="1"/>
</dbReference>
<dbReference type="Proteomes" id="UP000054007">
    <property type="component" value="Unassembled WGS sequence"/>
</dbReference>
<dbReference type="OrthoDB" id="9997739at2759"/>
<dbReference type="InterPro" id="IPR011333">
    <property type="entry name" value="SKP1/BTB/POZ_sf"/>
</dbReference>
<dbReference type="Gene3D" id="3.30.710.10">
    <property type="entry name" value="Potassium Channel Kv1.1, Chain A"/>
    <property type="match status" value="1"/>
</dbReference>
<evidence type="ECO:0000259" key="1">
    <source>
        <dbReference type="PROSITE" id="PS50097"/>
    </source>
</evidence>
<keyword evidence="3" id="KW-1185">Reference proteome</keyword>
<protein>
    <recommendedName>
        <fullName evidence="1">BTB domain-containing protein</fullName>
    </recommendedName>
</protein>
<evidence type="ECO:0000313" key="3">
    <source>
        <dbReference type="Proteomes" id="UP000054007"/>
    </source>
</evidence>
<name>A0A0D7B6K6_9AGAR</name>
<dbReference type="Pfam" id="PF00651">
    <property type="entry name" value="BTB"/>
    <property type="match status" value="1"/>
</dbReference>
<dbReference type="PROSITE" id="PS50097">
    <property type="entry name" value="BTB"/>
    <property type="match status" value="1"/>
</dbReference>
<dbReference type="EMBL" id="KN880575">
    <property type="protein sequence ID" value="KIY65840.1"/>
    <property type="molecule type" value="Genomic_DNA"/>
</dbReference>